<organism evidence="1 2">
    <name type="scientific">Ixodes persulcatus</name>
    <name type="common">Taiga tick</name>
    <dbReference type="NCBI Taxonomy" id="34615"/>
    <lineage>
        <taxon>Eukaryota</taxon>
        <taxon>Metazoa</taxon>
        <taxon>Ecdysozoa</taxon>
        <taxon>Arthropoda</taxon>
        <taxon>Chelicerata</taxon>
        <taxon>Arachnida</taxon>
        <taxon>Acari</taxon>
        <taxon>Parasitiformes</taxon>
        <taxon>Ixodida</taxon>
        <taxon>Ixodoidea</taxon>
        <taxon>Ixodidae</taxon>
        <taxon>Ixodinae</taxon>
        <taxon>Ixodes</taxon>
    </lineage>
</organism>
<proteinExistence type="predicted"/>
<protein>
    <submittedName>
        <fullName evidence="1">Uncharacterized protein</fullName>
    </submittedName>
</protein>
<keyword evidence="2" id="KW-1185">Reference proteome</keyword>
<sequence>MYSPGFSLYDDPENQEKLLRTTLRCSGSECHSNLSTFEAHEALLLLLHLAAAAGREASSAAGPTGHFLVSETTTLRDKGFSCVDAAARDRAGRANPAAAVTPPARGEETATAGPHCRQAARERGLPAVISELSETARRFGRPAQTAPEITRIA</sequence>
<evidence type="ECO:0000313" key="1">
    <source>
        <dbReference type="EMBL" id="KAG0410849.1"/>
    </source>
</evidence>
<name>A0AC60NUP8_IXOPE</name>
<reference evidence="1 2" key="1">
    <citation type="journal article" date="2020" name="Cell">
        <title>Large-Scale Comparative Analyses of Tick Genomes Elucidate Their Genetic Diversity and Vector Capacities.</title>
        <authorList>
            <consortium name="Tick Genome and Microbiome Consortium (TIGMIC)"/>
            <person name="Jia N."/>
            <person name="Wang J."/>
            <person name="Shi W."/>
            <person name="Du L."/>
            <person name="Sun Y."/>
            <person name="Zhan W."/>
            <person name="Jiang J.F."/>
            <person name="Wang Q."/>
            <person name="Zhang B."/>
            <person name="Ji P."/>
            <person name="Bell-Sakyi L."/>
            <person name="Cui X.M."/>
            <person name="Yuan T.T."/>
            <person name="Jiang B.G."/>
            <person name="Yang W.F."/>
            <person name="Lam T.T."/>
            <person name="Chang Q.C."/>
            <person name="Ding S.J."/>
            <person name="Wang X.J."/>
            <person name="Zhu J.G."/>
            <person name="Ruan X.D."/>
            <person name="Zhao L."/>
            <person name="Wei J.T."/>
            <person name="Ye R.Z."/>
            <person name="Que T.C."/>
            <person name="Du C.H."/>
            <person name="Zhou Y.H."/>
            <person name="Cheng J.X."/>
            <person name="Dai P.F."/>
            <person name="Guo W.B."/>
            <person name="Han X.H."/>
            <person name="Huang E.J."/>
            <person name="Li L.F."/>
            <person name="Wei W."/>
            <person name="Gao Y.C."/>
            <person name="Liu J.Z."/>
            <person name="Shao H.Z."/>
            <person name="Wang X."/>
            <person name="Wang C.C."/>
            <person name="Yang T.C."/>
            <person name="Huo Q.B."/>
            <person name="Li W."/>
            <person name="Chen H.Y."/>
            <person name="Chen S.E."/>
            <person name="Zhou L.G."/>
            <person name="Ni X.B."/>
            <person name="Tian J.H."/>
            <person name="Sheng Y."/>
            <person name="Liu T."/>
            <person name="Pan Y.S."/>
            <person name="Xia L.Y."/>
            <person name="Li J."/>
            <person name="Zhao F."/>
            <person name="Cao W.C."/>
        </authorList>
    </citation>
    <scope>NUCLEOTIDE SEQUENCE [LARGE SCALE GENOMIC DNA]</scope>
    <source>
        <strain evidence="1">Iper-2018</strain>
    </source>
</reference>
<gene>
    <name evidence="1" type="ORF">HPB47_012031</name>
</gene>
<comment type="caution">
    <text evidence="1">The sequence shown here is derived from an EMBL/GenBank/DDBJ whole genome shotgun (WGS) entry which is preliminary data.</text>
</comment>
<accession>A0AC60NUP8</accession>
<evidence type="ECO:0000313" key="2">
    <source>
        <dbReference type="Proteomes" id="UP000805193"/>
    </source>
</evidence>
<dbReference type="Proteomes" id="UP000805193">
    <property type="component" value="Unassembled WGS sequence"/>
</dbReference>
<dbReference type="EMBL" id="JABSTQ010011481">
    <property type="protein sequence ID" value="KAG0410849.1"/>
    <property type="molecule type" value="Genomic_DNA"/>
</dbReference>